<gene>
    <name evidence="10" type="ORF">PPL_05994</name>
</gene>
<keyword evidence="3 7" id="KW-0547">Nucleotide-binding</keyword>
<feature type="compositionally biased region" description="Low complexity" evidence="8">
    <location>
        <begin position="196"/>
        <end position="207"/>
    </location>
</feature>
<comment type="similarity">
    <text evidence="6">Belongs to the protein kinase superfamily. CK1 Ser/Thr protein kinase family.</text>
</comment>
<organism evidence="10 11">
    <name type="scientific">Heterostelium pallidum (strain ATCC 26659 / Pp 5 / PN500)</name>
    <name type="common">Cellular slime mold</name>
    <name type="synonym">Polysphondylium pallidum</name>
    <dbReference type="NCBI Taxonomy" id="670386"/>
    <lineage>
        <taxon>Eukaryota</taxon>
        <taxon>Amoebozoa</taxon>
        <taxon>Evosea</taxon>
        <taxon>Eumycetozoa</taxon>
        <taxon>Dictyostelia</taxon>
        <taxon>Acytosteliales</taxon>
        <taxon>Acytosteliaceae</taxon>
        <taxon>Heterostelium</taxon>
    </lineage>
</organism>
<dbReference type="Gene3D" id="1.10.510.10">
    <property type="entry name" value="Transferase(Phosphotransferase) domain 1"/>
    <property type="match status" value="1"/>
</dbReference>
<dbReference type="PROSITE" id="PS00107">
    <property type="entry name" value="PROTEIN_KINASE_ATP"/>
    <property type="match status" value="1"/>
</dbReference>
<feature type="compositionally biased region" description="Low complexity" evidence="8">
    <location>
        <begin position="321"/>
        <end position="334"/>
    </location>
</feature>
<name>D3BBX4_HETP5</name>
<dbReference type="InterPro" id="IPR011009">
    <property type="entry name" value="Kinase-like_dom_sf"/>
</dbReference>
<feature type="compositionally biased region" description="Low complexity" evidence="8">
    <location>
        <begin position="262"/>
        <end position="272"/>
    </location>
</feature>
<proteinExistence type="inferred from homology"/>
<dbReference type="InterPro" id="IPR050235">
    <property type="entry name" value="CK1_Ser-Thr_kinase"/>
</dbReference>
<reference evidence="10 11" key="1">
    <citation type="journal article" date="2011" name="Genome Res.">
        <title>Phylogeny-wide analysis of social amoeba genomes highlights ancient origins for complex intercellular communication.</title>
        <authorList>
            <person name="Heidel A.J."/>
            <person name="Lawal H.M."/>
            <person name="Felder M."/>
            <person name="Schilde C."/>
            <person name="Helps N.R."/>
            <person name="Tunggal B."/>
            <person name="Rivero F."/>
            <person name="John U."/>
            <person name="Schleicher M."/>
            <person name="Eichinger L."/>
            <person name="Platzer M."/>
            <person name="Noegel A.A."/>
            <person name="Schaap P."/>
            <person name="Gloeckner G."/>
        </authorList>
    </citation>
    <scope>NUCLEOTIDE SEQUENCE [LARGE SCALE GENOMIC DNA]</scope>
    <source>
        <strain evidence="11">ATCC 26659 / Pp 5 / PN500</strain>
    </source>
</reference>
<dbReference type="GeneID" id="31361478"/>
<dbReference type="Proteomes" id="UP000001396">
    <property type="component" value="Unassembled WGS sequence"/>
</dbReference>
<feature type="compositionally biased region" description="Basic and acidic residues" evidence="8">
    <location>
        <begin position="291"/>
        <end position="303"/>
    </location>
</feature>
<evidence type="ECO:0000259" key="9">
    <source>
        <dbReference type="PROSITE" id="PS50011"/>
    </source>
</evidence>
<dbReference type="PROSITE" id="PS50011">
    <property type="entry name" value="PROTEIN_KINASE_DOM"/>
    <property type="match status" value="1"/>
</dbReference>
<dbReference type="OMA" id="NTFNGRE"/>
<evidence type="ECO:0000256" key="3">
    <source>
        <dbReference type="ARBA" id="ARBA00022741"/>
    </source>
</evidence>
<dbReference type="SMART" id="SM00220">
    <property type="entry name" value="S_TKc"/>
    <property type="match status" value="1"/>
</dbReference>
<dbReference type="Pfam" id="PF00069">
    <property type="entry name" value="Pkinase"/>
    <property type="match status" value="1"/>
</dbReference>
<dbReference type="InterPro" id="IPR000719">
    <property type="entry name" value="Prot_kinase_dom"/>
</dbReference>
<keyword evidence="5 7" id="KW-0067">ATP-binding</keyword>
<feature type="domain" description="Protein kinase" evidence="9">
    <location>
        <begin position="24"/>
        <end position="371"/>
    </location>
</feature>
<dbReference type="GO" id="GO:0004674">
    <property type="term" value="F:protein serine/threonine kinase activity"/>
    <property type="evidence" value="ECO:0007669"/>
    <property type="project" value="UniProtKB-KW"/>
</dbReference>
<dbReference type="RefSeq" id="XP_020433275.1">
    <property type="nucleotide sequence ID" value="XM_020576863.1"/>
</dbReference>
<dbReference type="InParanoid" id="D3BBX4"/>
<evidence type="ECO:0000256" key="7">
    <source>
        <dbReference type="PROSITE-ProRule" id="PRU10141"/>
    </source>
</evidence>
<dbReference type="SUPFAM" id="SSF56112">
    <property type="entry name" value="Protein kinase-like (PK-like)"/>
    <property type="match status" value="1"/>
</dbReference>
<accession>D3BBX4</accession>
<evidence type="ECO:0000256" key="5">
    <source>
        <dbReference type="ARBA" id="ARBA00022840"/>
    </source>
</evidence>
<keyword evidence="4" id="KW-0418">Kinase</keyword>
<keyword evidence="1" id="KW-0723">Serine/threonine-protein kinase</keyword>
<dbReference type="GO" id="GO:0015630">
    <property type="term" value="C:microtubule cytoskeleton"/>
    <property type="evidence" value="ECO:0007669"/>
    <property type="project" value="UniProtKB-ARBA"/>
</dbReference>
<dbReference type="PANTHER" id="PTHR11909">
    <property type="entry name" value="CASEIN KINASE-RELATED"/>
    <property type="match status" value="1"/>
</dbReference>
<feature type="compositionally biased region" description="Polar residues" evidence="8">
    <location>
        <begin position="276"/>
        <end position="285"/>
    </location>
</feature>
<feature type="region of interest" description="Disordered" evidence="8">
    <location>
        <begin position="196"/>
        <end position="357"/>
    </location>
</feature>
<evidence type="ECO:0000313" key="11">
    <source>
        <dbReference type="Proteomes" id="UP000001396"/>
    </source>
</evidence>
<comment type="caution">
    <text evidence="10">The sequence shown here is derived from an EMBL/GenBank/DDBJ whole genome shotgun (WGS) entry which is preliminary data.</text>
</comment>
<dbReference type="GO" id="GO:0005524">
    <property type="term" value="F:ATP binding"/>
    <property type="evidence" value="ECO:0007669"/>
    <property type="project" value="UniProtKB-UniRule"/>
</dbReference>
<evidence type="ECO:0000256" key="2">
    <source>
        <dbReference type="ARBA" id="ARBA00022679"/>
    </source>
</evidence>
<keyword evidence="11" id="KW-1185">Reference proteome</keyword>
<dbReference type="InterPro" id="IPR017441">
    <property type="entry name" value="Protein_kinase_ATP_BS"/>
</dbReference>
<evidence type="ECO:0000256" key="8">
    <source>
        <dbReference type="SAM" id="MobiDB-lite"/>
    </source>
</evidence>
<evidence type="ECO:0000256" key="4">
    <source>
        <dbReference type="ARBA" id="ARBA00022777"/>
    </source>
</evidence>
<dbReference type="FunFam" id="3.30.200.20:FF:000358">
    <property type="entry name" value="Tau tubulin kinase 2b"/>
    <property type="match status" value="1"/>
</dbReference>
<keyword evidence="2" id="KW-0808">Transferase</keyword>
<feature type="compositionally biased region" description="Basic and acidic residues" evidence="8">
    <location>
        <begin position="222"/>
        <end position="231"/>
    </location>
</feature>
<protein>
    <recommendedName>
        <fullName evidence="9">Protein kinase domain-containing protein</fullName>
    </recommendedName>
</protein>
<evidence type="ECO:0000313" key="10">
    <source>
        <dbReference type="EMBL" id="EFA81157.1"/>
    </source>
</evidence>
<evidence type="ECO:0000256" key="1">
    <source>
        <dbReference type="ARBA" id="ARBA00022527"/>
    </source>
</evidence>
<dbReference type="STRING" id="670386.D3BBX4"/>
<dbReference type="AlphaFoldDB" id="D3BBX4"/>
<dbReference type="EMBL" id="ADBJ01000026">
    <property type="protein sequence ID" value="EFA81157.1"/>
    <property type="molecule type" value="Genomic_DNA"/>
</dbReference>
<evidence type="ECO:0000256" key="6">
    <source>
        <dbReference type="ARBA" id="ARBA00061588"/>
    </source>
</evidence>
<sequence>MIIDNCVQQPGGGFTTNSLIKARWTVIKKIGQGAFGEIYSGKNIINNEYVAIKVEKIDTKKQVLKLEVAVLKKLQACPYVCRFITCGRHGDYNYMVMELLGDNLSDLRRRQVDGKFSMTTTLKLGIQMIQSLEAVHDLGYLHRDVKPSNFAIGLGPNKRHITYLIDFGLNLLRECYTEKGGVDNTPFDWELTTATTNQSNTSTGTLQLPKVTLPSPSTVEVEASRSRENDSQRVNSKPNKDSPPIENETGSPQPQIHRKDSASASVIAASSEAENKSGSWNNKSSPRTKKDHAGHQLHSEEPSTGKYNQQQQKPSHSLAPNNSNNNNNHNNSSNQIAQNDQQSKIAISSSHSKSKAKCCGGKCTIISNSTF</sequence>
<feature type="compositionally biased region" description="Polar residues" evidence="8">
    <location>
        <begin position="305"/>
        <end position="320"/>
    </location>
</feature>
<feature type="binding site" evidence="7">
    <location>
        <position position="53"/>
    </location>
    <ligand>
        <name>ATP</name>
        <dbReference type="ChEBI" id="CHEBI:30616"/>
    </ligand>
</feature>